<dbReference type="InterPro" id="IPR003489">
    <property type="entry name" value="RHF/RaiA"/>
</dbReference>
<comment type="caution">
    <text evidence="1">The sequence shown here is derived from an EMBL/GenBank/DDBJ whole genome shotgun (WGS) entry which is preliminary data.</text>
</comment>
<dbReference type="SUPFAM" id="SSF69754">
    <property type="entry name" value="Ribosome binding protein Y (YfiA homologue)"/>
    <property type="match status" value="1"/>
</dbReference>
<dbReference type="AlphaFoldDB" id="A0A2S7STV7"/>
<protein>
    <submittedName>
        <fullName evidence="1">Ribosomal subunit interface protein</fullName>
    </submittedName>
</protein>
<gene>
    <name evidence="1" type="ORF">CJD36_010170</name>
</gene>
<dbReference type="Gene3D" id="3.30.160.100">
    <property type="entry name" value="Ribosome hibernation promotion factor-like"/>
    <property type="match status" value="1"/>
</dbReference>
<dbReference type="Proteomes" id="UP000239872">
    <property type="component" value="Unassembled WGS sequence"/>
</dbReference>
<dbReference type="RefSeq" id="WP_105039061.1">
    <property type="nucleotide sequence ID" value="NZ_PPSL01000003.1"/>
</dbReference>
<proteinExistence type="predicted"/>
<sequence>MTIQVSTDHNIEGSERLNAHVKDVVTASLGRHTEHITRVDVHFSDENGNKSGVDDKKCVLEAHMERQQPVVATSHAGTTEQALEMAIEKVKHSLETIIGKMRQHDRTAKDQLIDMQ</sequence>
<dbReference type="OrthoDB" id="121633at2"/>
<dbReference type="Pfam" id="PF02482">
    <property type="entry name" value="Ribosomal_S30AE"/>
    <property type="match status" value="1"/>
</dbReference>
<dbReference type="EMBL" id="PPSL01000003">
    <property type="protein sequence ID" value="PQJ10333.1"/>
    <property type="molecule type" value="Genomic_DNA"/>
</dbReference>
<accession>A0A2S7STV7</accession>
<reference evidence="1 2" key="1">
    <citation type="submission" date="2018-01" db="EMBL/GenBank/DDBJ databases">
        <title>A novel member of the phylum Bacteroidetes isolated from glacier ice.</title>
        <authorList>
            <person name="Liu Q."/>
            <person name="Xin Y.-H."/>
        </authorList>
    </citation>
    <scope>NUCLEOTIDE SEQUENCE [LARGE SCALE GENOMIC DNA]</scope>
    <source>
        <strain evidence="1 2">RB1R16</strain>
    </source>
</reference>
<evidence type="ECO:0000313" key="1">
    <source>
        <dbReference type="EMBL" id="PQJ10333.1"/>
    </source>
</evidence>
<keyword evidence="2" id="KW-1185">Reference proteome</keyword>
<evidence type="ECO:0000313" key="2">
    <source>
        <dbReference type="Proteomes" id="UP000239872"/>
    </source>
</evidence>
<name>A0A2S7STV7_9BACT</name>
<organism evidence="1 2">
    <name type="scientific">Flavipsychrobacter stenotrophus</name>
    <dbReference type="NCBI Taxonomy" id="2077091"/>
    <lineage>
        <taxon>Bacteria</taxon>
        <taxon>Pseudomonadati</taxon>
        <taxon>Bacteroidota</taxon>
        <taxon>Chitinophagia</taxon>
        <taxon>Chitinophagales</taxon>
        <taxon>Chitinophagaceae</taxon>
        <taxon>Flavipsychrobacter</taxon>
    </lineage>
</organism>
<dbReference type="InterPro" id="IPR036567">
    <property type="entry name" value="RHF-like"/>
</dbReference>